<dbReference type="Pfam" id="PF09588">
    <property type="entry name" value="YqaJ"/>
    <property type="match status" value="1"/>
</dbReference>
<reference evidence="2" key="1">
    <citation type="journal article" date="2020" name="Nature">
        <title>Giant virus diversity and host interactions through global metagenomics.</title>
        <authorList>
            <person name="Schulz F."/>
            <person name="Roux S."/>
            <person name="Paez-Espino D."/>
            <person name="Jungbluth S."/>
            <person name="Walsh D.A."/>
            <person name="Denef V.J."/>
            <person name="McMahon K.D."/>
            <person name="Konstantinidis K.T."/>
            <person name="Eloe-Fadrosh E.A."/>
            <person name="Kyrpides N.C."/>
            <person name="Woyke T."/>
        </authorList>
    </citation>
    <scope>NUCLEOTIDE SEQUENCE</scope>
    <source>
        <strain evidence="2">GVMAG-M-3300020728-1</strain>
    </source>
</reference>
<evidence type="ECO:0000313" key="2">
    <source>
        <dbReference type="EMBL" id="QHT03202.1"/>
    </source>
</evidence>
<dbReference type="PANTHER" id="PTHR46609">
    <property type="entry name" value="EXONUCLEASE, PHAGE-TYPE/RECB, C-TERMINAL DOMAIN-CONTAINING PROTEIN"/>
    <property type="match status" value="1"/>
</dbReference>
<dbReference type="SUPFAM" id="SSF52980">
    <property type="entry name" value="Restriction endonuclease-like"/>
    <property type="match status" value="1"/>
</dbReference>
<proteinExistence type="predicted"/>
<dbReference type="AlphaFoldDB" id="A0A6C0CGB6"/>
<accession>A0A6C0CGB6</accession>
<name>A0A6C0CGB6_9ZZZZ</name>
<organism evidence="2">
    <name type="scientific">viral metagenome</name>
    <dbReference type="NCBI Taxonomy" id="1070528"/>
    <lineage>
        <taxon>unclassified sequences</taxon>
        <taxon>metagenomes</taxon>
        <taxon>organismal metagenomes</taxon>
    </lineage>
</organism>
<dbReference type="InterPro" id="IPR011335">
    <property type="entry name" value="Restrct_endonuc-II-like"/>
</dbReference>
<dbReference type="EMBL" id="MN739407">
    <property type="protein sequence ID" value="QHT03202.1"/>
    <property type="molecule type" value="Genomic_DNA"/>
</dbReference>
<dbReference type="InterPro" id="IPR011604">
    <property type="entry name" value="PDDEXK-like_dom_sf"/>
</dbReference>
<dbReference type="Gene3D" id="3.90.320.10">
    <property type="match status" value="1"/>
</dbReference>
<dbReference type="PANTHER" id="PTHR46609:SF6">
    <property type="entry name" value="EXONUCLEASE, PHAGE-TYPE_RECB, C-TERMINAL DOMAIN-CONTAINING PROTEIN-RELATED"/>
    <property type="match status" value="1"/>
</dbReference>
<dbReference type="InterPro" id="IPR051703">
    <property type="entry name" value="NF-kappa-B_Signaling_Reg"/>
</dbReference>
<dbReference type="CDD" id="cd22343">
    <property type="entry name" value="PDDEXK_lambda_exonuclease-like"/>
    <property type="match status" value="1"/>
</dbReference>
<sequence>MDLDKVEQILFLYGQDDQRTAAWHTKRGEMLTASEIYKAVHDASPALKHEIVMSKLVPRQQQQTGFGPKALLWGTRFEPIAKYIYTTYLQGGVQIVDTTCIPHREHSFLGASPDGILVTADKNDYRYGKLVEFKCPISRDFSDTTPIPTTYYHQMQLQLECTDMDECDYVEIKFKEVTYTEWLESTAQYKSWFAVAENGRVVYRDLDDTRDVGTWRKEMMSNLETEWWTTVYWVFEKHRIATVPRDRNWLPTNLNSFREIWNMVQQHRTSGTLPEHPKEKTILTL</sequence>
<evidence type="ECO:0000259" key="1">
    <source>
        <dbReference type="Pfam" id="PF09588"/>
    </source>
</evidence>
<protein>
    <recommendedName>
        <fullName evidence="1">YqaJ viral recombinase domain-containing protein</fullName>
    </recommendedName>
</protein>
<dbReference type="InterPro" id="IPR019080">
    <property type="entry name" value="YqaJ_viral_recombinase"/>
</dbReference>
<feature type="domain" description="YqaJ viral recombinase" evidence="1">
    <location>
        <begin position="23"/>
        <end position="164"/>
    </location>
</feature>